<dbReference type="EMBL" id="BAEP01000040">
    <property type="protein sequence ID" value="GAC24171.1"/>
    <property type="molecule type" value="Genomic_DNA"/>
</dbReference>
<name>K6YJJ8_9ALTE</name>
<evidence type="ECO:0000313" key="1">
    <source>
        <dbReference type="EMBL" id="GAC24171.1"/>
    </source>
</evidence>
<reference evidence="1 2" key="1">
    <citation type="journal article" date="2017" name="Antonie Van Leeuwenhoek">
        <title>Rhizobium rhizosphaerae sp. nov., a novel species isolated from rice rhizosphere.</title>
        <authorList>
            <person name="Zhao J.J."/>
            <person name="Zhang J."/>
            <person name="Zhang R.J."/>
            <person name="Zhang C.W."/>
            <person name="Yin H.Q."/>
            <person name="Zhang X.X."/>
        </authorList>
    </citation>
    <scope>NUCLEOTIDE SEQUENCE [LARGE SCALE GENOMIC DNA]</scope>
    <source>
        <strain evidence="1 2">KMM 241</strain>
    </source>
</reference>
<organism evidence="1 2">
    <name type="scientific">Paraglaciecola mesophila KMM 241</name>
    <dbReference type="NCBI Taxonomy" id="1128912"/>
    <lineage>
        <taxon>Bacteria</taxon>
        <taxon>Pseudomonadati</taxon>
        <taxon>Pseudomonadota</taxon>
        <taxon>Gammaproteobacteria</taxon>
        <taxon>Alteromonadales</taxon>
        <taxon>Alteromonadaceae</taxon>
        <taxon>Paraglaciecola</taxon>
    </lineage>
</organism>
<dbReference type="AlphaFoldDB" id="K6YJJ8"/>
<evidence type="ECO:0000313" key="2">
    <source>
        <dbReference type="Proteomes" id="UP000006263"/>
    </source>
</evidence>
<proteinExistence type="predicted"/>
<gene>
    <name evidence="1" type="ORF">GMES_1875</name>
</gene>
<sequence>MYSKKTPSQALLPLRLTPCKLLILLVKTSWHLDDLANYFCMNNLRIYNCKTND</sequence>
<accession>K6YJJ8</accession>
<protein>
    <submittedName>
        <fullName evidence="1">Uncharacterized protein</fullName>
    </submittedName>
</protein>
<dbReference type="Proteomes" id="UP000006263">
    <property type="component" value="Unassembled WGS sequence"/>
</dbReference>
<comment type="caution">
    <text evidence="1">The sequence shown here is derived from an EMBL/GenBank/DDBJ whole genome shotgun (WGS) entry which is preliminary data.</text>
</comment>